<keyword evidence="1" id="KW-0479">Metal-binding</keyword>
<gene>
    <name evidence="4" type="ORF">NHX12_027841</name>
</gene>
<dbReference type="Gene3D" id="3.30.160.60">
    <property type="entry name" value="Classic Zinc Finger"/>
    <property type="match status" value="2"/>
</dbReference>
<keyword evidence="1" id="KW-0862">Zinc</keyword>
<dbReference type="AlphaFoldDB" id="A0A9Q0ED01"/>
<protein>
    <recommendedName>
        <fullName evidence="3">C2H2-type domain-containing protein</fullName>
    </recommendedName>
</protein>
<feature type="compositionally biased region" description="Acidic residues" evidence="2">
    <location>
        <begin position="197"/>
        <end position="209"/>
    </location>
</feature>
<feature type="domain" description="C2H2-type" evidence="3">
    <location>
        <begin position="38"/>
        <end position="73"/>
    </location>
</feature>
<dbReference type="PROSITE" id="PS50157">
    <property type="entry name" value="ZINC_FINGER_C2H2_2"/>
    <property type="match status" value="2"/>
</dbReference>
<dbReference type="EMBL" id="JANIIK010000043">
    <property type="protein sequence ID" value="KAJ3605797.1"/>
    <property type="molecule type" value="Genomic_DNA"/>
</dbReference>
<evidence type="ECO:0000256" key="1">
    <source>
        <dbReference type="PROSITE-ProRule" id="PRU00042"/>
    </source>
</evidence>
<name>A0A9Q0ED01_9TELE</name>
<dbReference type="FunFam" id="3.30.160.60:FF:000259">
    <property type="entry name" value="Zinc finger and BTB domain containing 7C"/>
    <property type="match status" value="1"/>
</dbReference>
<organism evidence="4 5">
    <name type="scientific">Muraenolepis orangiensis</name>
    <name type="common">Patagonian moray cod</name>
    <dbReference type="NCBI Taxonomy" id="630683"/>
    <lineage>
        <taxon>Eukaryota</taxon>
        <taxon>Metazoa</taxon>
        <taxon>Chordata</taxon>
        <taxon>Craniata</taxon>
        <taxon>Vertebrata</taxon>
        <taxon>Euteleostomi</taxon>
        <taxon>Actinopterygii</taxon>
        <taxon>Neopterygii</taxon>
        <taxon>Teleostei</taxon>
        <taxon>Neoteleostei</taxon>
        <taxon>Acanthomorphata</taxon>
        <taxon>Zeiogadaria</taxon>
        <taxon>Gadariae</taxon>
        <taxon>Gadiformes</taxon>
        <taxon>Muraenolepidoidei</taxon>
        <taxon>Muraenolepididae</taxon>
        <taxon>Muraenolepis</taxon>
    </lineage>
</organism>
<dbReference type="SUPFAM" id="SSF57667">
    <property type="entry name" value="beta-beta-alpha zinc fingers"/>
    <property type="match status" value="1"/>
</dbReference>
<feature type="region of interest" description="Disordered" evidence="2">
    <location>
        <begin position="259"/>
        <end position="283"/>
    </location>
</feature>
<evidence type="ECO:0000259" key="3">
    <source>
        <dbReference type="PROSITE" id="PS50157"/>
    </source>
</evidence>
<accession>A0A9Q0ED01</accession>
<dbReference type="Pfam" id="PF00096">
    <property type="entry name" value="zf-C2H2"/>
    <property type="match status" value="2"/>
</dbReference>
<evidence type="ECO:0000313" key="4">
    <source>
        <dbReference type="EMBL" id="KAJ3605797.1"/>
    </source>
</evidence>
<dbReference type="InterPro" id="IPR050457">
    <property type="entry name" value="ZnFinger_BTB_dom_contain"/>
</dbReference>
<dbReference type="PANTHER" id="PTHR46105">
    <property type="entry name" value="AGAP004733-PA"/>
    <property type="match status" value="1"/>
</dbReference>
<dbReference type="GO" id="GO:0000978">
    <property type="term" value="F:RNA polymerase II cis-regulatory region sequence-specific DNA binding"/>
    <property type="evidence" value="ECO:0007669"/>
    <property type="project" value="TreeGrafter"/>
</dbReference>
<evidence type="ECO:0000313" key="5">
    <source>
        <dbReference type="Proteomes" id="UP001148018"/>
    </source>
</evidence>
<dbReference type="PANTHER" id="PTHR46105:SF7">
    <property type="entry name" value="ZINC FINGER AND BTB DOMAIN-CONTAINING PROTEIN 7C"/>
    <property type="match status" value="1"/>
</dbReference>
<dbReference type="OrthoDB" id="10004641at2759"/>
<feature type="region of interest" description="Disordered" evidence="2">
    <location>
        <begin position="193"/>
        <end position="244"/>
    </location>
</feature>
<keyword evidence="5" id="KW-1185">Reference proteome</keyword>
<dbReference type="PROSITE" id="PS00028">
    <property type="entry name" value="ZINC_FINGER_C2H2_1"/>
    <property type="match status" value="1"/>
</dbReference>
<dbReference type="InterPro" id="IPR036236">
    <property type="entry name" value="Znf_C2H2_sf"/>
</dbReference>
<dbReference type="GO" id="GO:0008270">
    <property type="term" value="F:zinc ion binding"/>
    <property type="evidence" value="ECO:0007669"/>
    <property type="project" value="UniProtKB-KW"/>
</dbReference>
<feature type="compositionally biased region" description="Basic and acidic residues" evidence="2">
    <location>
        <begin position="210"/>
        <end position="228"/>
    </location>
</feature>
<evidence type="ECO:0000256" key="2">
    <source>
        <dbReference type="SAM" id="MobiDB-lite"/>
    </source>
</evidence>
<dbReference type="InterPro" id="IPR013087">
    <property type="entry name" value="Znf_C2H2_type"/>
</dbReference>
<dbReference type="FunFam" id="3.30.160.60:FF:001290">
    <property type="entry name" value="Zinc finger 45-like"/>
    <property type="match status" value="1"/>
</dbReference>
<dbReference type="Proteomes" id="UP001148018">
    <property type="component" value="Unassembled WGS sequence"/>
</dbReference>
<dbReference type="GO" id="GO:0000981">
    <property type="term" value="F:DNA-binding transcription factor activity, RNA polymerase II-specific"/>
    <property type="evidence" value="ECO:0007669"/>
    <property type="project" value="TreeGrafter"/>
</dbReference>
<reference evidence="4" key="1">
    <citation type="submission" date="2022-07" db="EMBL/GenBank/DDBJ databases">
        <title>Chromosome-level genome of Muraenolepis orangiensis.</title>
        <authorList>
            <person name="Kim J."/>
        </authorList>
    </citation>
    <scope>NUCLEOTIDE SEQUENCE</scope>
    <source>
        <strain evidence="4">KU_S4_2022</strain>
        <tissue evidence="4">Muscle</tissue>
    </source>
</reference>
<feature type="domain" description="C2H2-type" evidence="3">
    <location>
        <begin position="10"/>
        <end position="37"/>
    </location>
</feature>
<proteinExistence type="predicted"/>
<comment type="caution">
    <text evidence="4">The sequence shown here is derived from an EMBL/GenBank/DDBJ whole genome shotgun (WGS) entry which is preliminary data.</text>
</comment>
<sequence>MRKHTGERPYMCLHCNSKFVHNYDLKNHLRIHTGVRPYQCEHCYKSFTRSDHLHRHIKRQSCRVSRPRRGRKPAAWRSVPPAAANNINNINNINNNNNNNNVNINNRSSSSSSNFLCHGAAVTTATPAPAAMLSSSSRTFREESGLLLGSPYAGVKGLSGGLPGVKGLPVNRGSGGMAAGFRGRVAVSGREGKLLMEEEEEEEEQEQEQGMEKEEKEGEGGREGRQEVSEEEEQRGGAGRQRGVFSFTLAGDQVLSRSGFFAAPSDPWTVRLQRAPPLPEPAN</sequence>
<keyword evidence="1" id="KW-0863">Zinc-finger</keyword>
<dbReference type="SMART" id="SM00355">
    <property type="entry name" value="ZnF_C2H2"/>
    <property type="match status" value="2"/>
</dbReference>